<dbReference type="AlphaFoldDB" id="A0A8E2EP11"/>
<feature type="domain" description="ATPase AAA-type core" evidence="2">
    <location>
        <begin position="271"/>
        <end position="381"/>
    </location>
</feature>
<accession>A0A8E2EP11</accession>
<dbReference type="GO" id="GO:0005524">
    <property type="term" value="F:ATP binding"/>
    <property type="evidence" value="ECO:0007669"/>
    <property type="project" value="InterPro"/>
</dbReference>
<evidence type="ECO:0000259" key="3">
    <source>
        <dbReference type="Pfam" id="PF22942"/>
    </source>
</evidence>
<dbReference type="PANTHER" id="PTHR46411">
    <property type="entry name" value="FAMILY ATPASE, PUTATIVE-RELATED"/>
    <property type="match status" value="1"/>
</dbReference>
<organism evidence="4 5">
    <name type="scientific">Glonium stellatum</name>
    <dbReference type="NCBI Taxonomy" id="574774"/>
    <lineage>
        <taxon>Eukaryota</taxon>
        <taxon>Fungi</taxon>
        <taxon>Dikarya</taxon>
        <taxon>Ascomycota</taxon>
        <taxon>Pezizomycotina</taxon>
        <taxon>Dothideomycetes</taxon>
        <taxon>Pleosporomycetidae</taxon>
        <taxon>Gloniales</taxon>
        <taxon>Gloniaceae</taxon>
        <taxon>Glonium</taxon>
    </lineage>
</organism>
<proteinExistence type="predicted"/>
<protein>
    <submittedName>
        <fullName evidence="4">P-loop containing nucleoside triphosphate hydrolase protein</fullName>
    </submittedName>
</protein>
<sequence>MPIASKITEAAPSASRRADTPPSSPTLLPSGQAITIENVREFVDILKALVAIPTPVETPAAAENSQPEEAKARASRLEYKAVDEVWDDTASKYKIVESSTPTPKADKFDEYIFVARMRIDKKTNDATYFIDVKSEGLRDILRSVMQDVKGTCLKEDKPTVERNLLYHFISELEAYRSAPENSTLQDPSYLDHLNLLVDYINSAYASTTQRLIPLLDNREITYDLLWALFKPNVFVYGKCFGTKKPRCIKCDFGEVKTRDNGIEYFYIEGRGPSGVGKTLTAEALLEELRKPLYMVSSGEIAIEIKQAEDQFTRIFRQADYWSAVLLLDEADVFMRQRLLDYAGNGLITLFLHKLEYYEGIIFLTTNRVKDFNDAMQSRIYISLKYSALGVDTRRELWKSFLEMAAKEKASLSNEQLDQLAERELNGRQIKNAVNAALALASEDEAPVSYSDLETVLELGEEFNSDFKGPGQVGSLSSYC</sequence>
<dbReference type="Proteomes" id="UP000250140">
    <property type="component" value="Unassembled WGS sequence"/>
</dbReference>
<name>A0A8E2EP11_9PEZI</name>
<dbReference type="SUPFAM" id="SSF52540">
    <property type="entry name" value="P-loop containing nucleoside triphosphate hydrolases"/>
    <property type="match status" value="1"/>
</dbReference>
<evidence type="ECO:0000313" key="4">
    <source>
        <dbReference type="EMBL" id="OCL02214.1"/>
    </source>
</evidence>
<dbReference type="GO" id="GO:0016887">
    <property type="term" value="F:ATP hydrolysis activity"/>
    <property type="evidence" value="ECO:0007669"/>
    <property type="project" value="InterPro"/>
</dbReference>
<dbReference type="Gene3D" id="3.40.50.300">
    <property type="entry name" value="P-loop containing nucleotide triphosphate hydrolases"/>
    <property type="match status" value="1"/>
</dbReference>
<dbReference type="Pfam" id="PF22942">
    <property type="entry name" value="DUF7025"/>
    <property type="match status" value="1"/>
</dbReference>
<evidence type="ECO:0000259" key="2">
    <source>
        <dbReference type="Pfam" id="PF00004"/>
    </source>
</evidence>
<dbReference type="Pfam" id="PF00004">
    <property type="entry name" value="AAA"/>
    <property type="match status" value="1"/>
</dbReference>
<evidence type="ECO:0000256" key="1">
    <source>
        <dbReference type="SAM" id="MobiDB-lite"/>
    </source>
</evidence>
<feature type="region of interest" description="Disordered" evidence="1">
    <location>
        <begin position="1"/>
        <end position="29"/>
    </location>
</feature>
<dbReference type="InterPro" id="IPR027417">
    <property type="entry name" value="P-loop_NTPase"/>
</dbReference>
<evidence type="ECO:0000313" key="5">
    <source>
        <dbReference type="Proteomes" id="UP000250140"/>
    </source>
</evidence>
<dbReference type="OrthoDB" id="3860592at2759"/>
<keyword evidence="5" id="KW-1185">Reference proteome</keyword>
<gene>
    <name evidence="4" type="ORF">AOQ84DRAFT_229449</name>
</gene>
<feature type="domain" description="DUF7025" evidence="3">
    <location>
        <begin position="212"/>
        <end position="270"/>
    </location>
</feature>
<dbReference type="PANTHER" id="PTHR46411:SF3">
    <property type="entry name" value="AAA+ ATPASE DOMAIN-CONTAINING PROTEIN"/>
    <property type="match status" value="1"/>
</dbReference>
<reference evidence="4 5" key="1">
    <citation type="journal article" date="2016" name="Nat. Commun.">
        <title>Ectomycorrhizal ecology is imprinted in the genome of the dominant symbiotic fungus Cenococcum geophilum.</title>
        <authorList>
            <consortium name="DOE Joint Genome Institute"/>
            <person name="Peter M."/>
            <person name="Kohler A."/>
            <person name="Ohm R.A."/>
            <person name="Kuo A."/>
            <person name="Krutzmann J."/>
            <person name="Morin E."/>
            <person name="Arend M."/>
            <person name="Barry K.W."/>
            <person name="Binder M."/>
            <person name="Choi C."/>
            <person name="Clum A."/>
            <person name="Copeland A."/>
            <person name="Grisel N."/>
            <person name="Haridas S."/>
            <person name="Kipfer T."/>
            <person name="LaButti K."/>
            <person name="Lindquist E."/>
            <person name="Lipzen A."/>
            <person name="Maire R."/>
            <person name="Meier B."/>
            <person name="Mihaltcheva S."/>
            <person name="Molinier V."/>
            <person name="Murat C."/>
            <person name="Poggeler S."/>
            <person name="Quandt C.A."/>
            <person name="Sperisen C."/>
            <person name="Tritt A."/>
            <person name="Tisserant E."/>
            <person name="Crous P.W."/>
            <person name="Henrissat B."/>
            <person name="Nehls U."/>
            <person name="Egli S."/>
            <person name="Spatafora J.W."/>
            <person name="Grigoriev I.V."/>
            <person name="Martin F.M."/>
        </authorList>
    </citation>
    <scope>NUCLEOTIDE SEQUENCE [LARGE SCALE GENOMIC DNA]</scope>
    <source>
        <strain evidence="4 5">CBS 207.34</strain>
    </source>
</reference>
<dbReference type="EMBL" id="KV750984">
    <property type="protein sequence ID" value="OCL02214.1"/>
    <property type="molecule type" value="Genomic_DNA"/>
</dbReference>
<dbReference type="InterPro" id="IPR003959">
    <property type="entry name" value="ATPase_AAA_core"/>
</dbReference>
<keyword evidence="4" id="KW-0378">Hydrolase</keyword>
<dbReference type="InterPro" id="IPR054289">
    <property type="entry name" value="DUF7025"/>
</dbReference>